<dbReference type="EMBL" id="JAUEPN010000015">
    <property type="protein sequence ID" value="KAK3290136.1"/>
    <property type="molecule type" value="Genomic_DNA"/>
</dbReference>
<feature type="region of interest" description="Disordered" evidence="8">
    <location>
        <begin position="109"/>
        <end position="129"/>
    </location>
</feature>
<dbReference type="InterPro" id="IPR036396">
    <property type="entry name" value="Cyt_P450_sf"/>
</dbReference>
<keyword evidence="11" id="KW-1185">Reference proteome</keyword>
<evidence type="ECO:0000256" key="5">
    <source>
        <dbReference type="ARBA" id="ARBA00023004"/>
    </source>
</evidence>
<dbReference type="PRINTS" id="PR00463">
    <property type="entry name" value="EP450I"/>
</dbReference>
<evidence type="ECO:0000313" key="11">
    <source>
        <dbReference type="Proteomes" id="UP001278766"/>
    </source>
</evidence>
<dbReference type="PROSITE" id="PS50048">
    <property type="entry name" value="ZN2_CY6_FUNGAL_2"/>
    <property type="match status" value="1"/>
</dbReference>
<sequence length="1044" mass="116253">MAARREPKYRTSCDNCQAAKVKCGQGKPCRRCSLHILQCVYSPSRRMGRPRSKKNGVIPDSSSLRQSSPKPSGNNITGSTRSRPPTPAAAAPAGCTVLDTTTTVVGAEAEAAARPGSSHSERWDDGGSYQVPDELDHTWSPLMHGHEFEPAPNMNSAVGTESHSRRKSVTVTEPMDVDGVSRCFELDLPSFLQTMSGSTTSQPPSISAPAYENLFGSPLDLLLQMPQPVVADHEKDAPSFPAEPSPSPRRTEQQQYPGLISDSNIIFAQATAAASPRQCTARACTPMDQNLDDSLFDWVPDLADACGDRTLSRNTSRMRGSDHCGCVSAVSRCIVSLRAAEQQQQQQQQHALLMESEVAASLARLDRCRACRCESTMQLLALVGVRMMLSLLQRSVRDEFASPRGHSGHGREPTVDGMLWIGKYRVTPRARLRFLRRLLQARCYRLAVLVEGRERLVDDDSLSRDCFSGASSLLLADISQGYYYAVGPIAVLIIDPSHCNTTKIAFIPAIMSPSVDVLAWYLPLGQGTVNLFNAGSLVFAVIFVIFSLDYANYVRQRAKLGNTPVVGDDPYLLRRLGWTENRVNLGRVLQRGYDTFSRKAKPWAFWGQHDDLIVVMPPGTGEEIKNADMTKLNFLKAAEDNYHFRLHSMTNGRDHVDAIRLSSSKNMNQLHQALVRQSDESISLVLDGYAKTREPFAAFLTIWHLVNIVAASYIGPDFPKDAEFIKAIESYGIDMTNFVFMYFRVPTPLRKVFWYLSPQGFRVRTLARKLTRFIGDEVRRAIDTWRKTGRAPDQYTMLGALLDVKRASGQLKQDAKAMDQADEERQIRIFSDELRLTAFEAAGPPACVLTQMLFESIEHPDIVKPLRDEIASALAAHGGEWSHEMFNSLPRLESFTRETLRADGPTLFSLTRSVLQPTRLKSGLTLTPGTMITGAAWFIQMDEAHYPRAHEFDPWRFYDEKTNTATTKSTTATNTFLAFGHGSQSCPGRFLGVRLTQIVFAKMLMRYEFGWEDGQKGRPENVVLPGQLLPQYTATMVLREREGV</sequence>
<dbReference type="SUPFAM" id="SSF57701">
    <property type="entry name" value="Zn2/Cys6 DNA-binding domain"/>
    <property type="match status" value="1"/>
</dbReference>
<comment type="similarity">
    <text evidence="2">Belongs to the cytochrome P450 family.</text>
</comment>
<name>A0AAE0H714_9PEZI</name>
<dbReference type="GO" id="GO:0005506">
    <property type="term" value="F:iron ion binding"/>
    <property type="evidence" value="ECO:0007669"/>
    <property type="project" value="InterPro"/>
</dbReference>
<evidence type="ECO:0000259" key="9">
    <source>
        <dbReference type="PROSITE" id="PS50048"/>
    </source>
</evidence>
<feature type="region of interest" description="Disordered" evidence="8">
    <location>
        <begin position="45"/>
        <end position="95"/>
    </location>
</feature>
<dbReference type="GeneID" id="87838940"/>
<dbReference type="PANTHER" id="PTHR46206">
    <property type="entry name" value="CYTOCHROME P450"/>
    <property type="match status" value="1"/>
</dbReference>
<dbReference type="Gene3D" id="1.10.630.10">
    <property type="entry name" value="Cytochrome P450"/>
    <property type="match status" value="1"/>
</dbReference>
<dbReference type="GO" id="GO:0016705">
    <property type="term" value="F:oxidoreductase activity, acting on paired donors, with incorporation or reduction of molecular oxygen"/>
    <property type="evidence" value="ECO:0007669"/>
    <property type="project" value="InterPro"/>
</dbReference>
<dbReference type="PANTHER" id="PTHR46206:SF7">
    <property type="entry name" value="P450, PUTATIVE (EUROFUNG)-RELATED"/>
    <property type="match status" value="1"/>
</dbReference>
<keyword evidence="4" id="KW-0560">Oxidoreductase</keyword>
<evidence type="ECO:0000256" key="4">
    <source>
        <dbReference type="ARBA" id="ARBA00023002"/>
    </source>
</evidence>
<feature type="compositionally biased region" description="Low complexity" evidence="8">
    <location>
        <begin position="79"/>
        <end position="93"/>
    </location>
</feature>
<reference evidence="10" key="2">
    <citation type="submission" date="2023-06" db="EMBL/GenBank/DDBJ databases">
        <authorList>
            <consortium name="Lawrence Berkeley National Laboratory"/>
            <person name="Haridas S."/>
            <person name="Hensen N."/>
            <person name="Bonometti L."/>
            <person name="Westerberg I."/>
            <person name="Brannstrom I.O."/>
            <person name="Guillou S."/>
            <person name="Cros-Aarteil S."/>
            <person name="Calhoun S."/>
            <person name="Kuo A."/>
            <person name="Mondo S."/>
            <person name="Pangilinan J."/>
            <person name="Riley R."/>
            <person name="Labutti K."/>
            <person name="Andreopoulos B."/>
            <person name="Lipzen A."/>
            <person name="Chen C."/>
            <person name="Yanf M."/>
            <person name="Daum C."/>
            <person name="Ng V."/>
            <person name="Clum A."/>
            <person name="Steindorff A."/>
            <person name="Ohm R."/>
            <person name="Martin F."/>
            <person name="Silar P."/>
            <person name="Natvig D."/>
            <person name="Lalanne C."/>
            <person name="Gautier V."/>
            <person name="Ament-Velasquez S.L."/>
            <person name="Kruys A."/>
            <person name="Hutchinson M.I."/>
            <person name="Powell A.J."/>
            <person name="Barry K."/>
            <person name="Miller A.N."/>
            <person name="Grigoriev I.V."/>
            <person name="Debuchy R."/>
            <person name="Gladieux P."/>
            <person name="Thoren M.H."/>
            <person name="Johannesson H."/>
        </authorList>
    </citation>
    <scope>NUCLEOTIDE SEQUENCE</scope>
    <source>
        <strain evidence="10">CBS 168.71</strain>
    </source>
</reference>
<keyword evidence="7" id="KW-0349">Heme</keyword>
<evidence type="ECO:0000256" key="3">
    <source>
        <dbReference type="ARBA" id="ARBA00022723"/>
    </source>
</evidence>
<dbReference type="InterPro" id="IPR001128">
    <property type="entry name" value="Cyt_P450"/>
</dbReference>
<evidence type="ECO:0000256" key="8">
    <source>
        <dbReference type="SAM" id="MobiDB-lite"/>
    </source>
</evidence>
<keyword evidence="6" id="KW-0539">Nucleus</keyword>
<dbReference type="InterPro" id="IPR002401">
    <property type="entry name" value="Cyt_P450_E_grp-I"/>
</dbReference>
<evidence type="ECO:0000256" key="6">
    <source>
        <dbReference type="ARBA" id="ARBA00023242"/>
    </source>
</evidence>
<dbReference type="InterPro" id="IPR036864">
    <property type="entry name" value="Zn2-C6_fun-type_DNA-bd_sf"/>
</dbReference>
<feature type="region of interest" description="Disordered" evidence="8">
    <location>
        <begin position="233"/>
        <end position="254"/>
    </location>
</feature>
<protein>
    <submittedName>
        <fullName evidence="10">Cytochrome P450</fullName>
    </submittedName>
</protein>
<comment type="caution">
    <text evidence="10">The sequence shown here is derived from an EMBL/GenBank/DDBJ whole genome shotgun (WGS) entry which is preliminary data.</text>
</comment>
<organism evidence="10 11">
    <name type="scientific">Chaetomium fimeti</name>
    <dbReference type="NCBI Taxonomy" id="1854472"/>
    <lineage>
        <taxon>Eukaryota</taxon>
        <taxon>Fungi</taxon>
        <taxon>Dikarya</taxon>
        <taxon>Ascomycota</taxon>
        <taxon>Pezizomycotina</taxon>
        <taxon>Sordariomycetes</taxon>
        <taxon>Sordariomycetidae</taxon>
        <taxon>Sordariales</taxon>
        <taxon>Chaetomiaceae</taxon>
        <taxon>Chaetomium</taxon>
    </lineage>
</organism>
<dbReference type="GO" id="GO:0004497">
    <property type="term" value="F:monooxygenase activity"/>
    <property type="evidence" value="ECO:0007669"/>
    <property type="project" value="InterPro"/>
</dbReference>
<gene>
    <name evidence="10" type="ORF">B0H64DRAFT_368944</name>
</gene>
<evidence type="ECO:0000256" key="2">
    <source>
        <dbReference type="ARBA" id="ARBA00010617"/>
    </source>
</evidence>
<dbReference type="Gene3D" id="4.10.240.10">
    <property type="entry name" value="Zn(2)-C6 fungal-type DNA-binding domain"/>
    <property type="match status" value="1"/>
</dbReference>
<evidence type="ECO:0000313" key="10">
    <source>
        <dbReference type="EMBL" id="KAK3290136.1"/>
    </source>
</evidence>
<dbReference type="SMART" id="SM00066">
    <property type="entry name" value="GAL4"/>
    <property type="match status" value="1"/>
</dbReference>
<dbReference type="AlphaFoldDB" id="A0AAE0H714"/>
<dbReference type="GO" id="GO:0008270">
    <property type="term" value="F:zinc ion binding"/>
    <property type="evidence" value="ECO:0007669"/>
    <property type="project" value="InterPro"/>
</dbReference>
<dbReference type="InterPro" id="IPR001138">
    <property type="entry name" value="Zn2Cys6_DnaBD"/>
</dbReference>
<dbReference type="GO" id="GO:0000981">
    <property type="term" value="F:DNA-binding transcription factor activity, RNA polymerase II-specific"/>
    <property type="evidence" value="ECO:0007669"/>
    <property type="project" value="InterPro"/>
</dbReference>
<feature type="binding site" description="axial binding residue" evidence="7">
    <location>
        <position position="986"/>
    </location>
    <ligand>
        <name>heme</name>
        <dbReference type="ChEBI" id="CHEBI:30413"/>
    </ligand>
    <ligandPart>
        <name>Fe</name>
        <dbReference type="ChEBI" id="CHEBI:18248"/>
    </ligandPart>
</feature>
<dbReference type="GO" id="GO:0020037">
    <property type="term" value="F:heme binding"/>
    <property type="evidence" value="ECO:0007669"/>
    <property type="project" value="InterPro"/>
</dbReference>
<dbReference type="RefSeq" id="XP_062653650.1">
    <property type="nucleotide sequence ID" value="XM_062801992.1"/>
</dbReference>
<dbReference type="CDD" id="cd11041">
    <property type="entry name" value="CYP503A1-like"/>
    <property type="match status" value="1"/>
</dbReference>
<evidence type="ECO:0000256" key="1">
    <source>
        <dbReference type="ARBA" id="ARBA00001971"/>
    </source>
</evidence>
<keyword evidence="3 7" id="KW-0479">Metal-binding</keyword>
<keyword evidence="5 7" id="KW-0408">Iron</keyword>
<feature type="compositionally biased region" description="Low complexity" evidence="8">
    <location>
        <begin position="59"/>
        <end position="72"/>
    </location>
</feature>
<dbReference type="CDD" id="cd00067">
    <property type="entry name" value="GAL4"/>
    <property type="match status" value="1"/>
</dbReference>
<dbReference type="Pfam" id="PF00067">
    <property type="entry name" value="p450"/>
    <property type="match status" value="1"/>
</dbReference>
<feature type="domain" description="Zn(2)-C6 fungal-type" evidence="9">
    <location>
        <begin position="12"/>
        <end position="41"/>
    </location>
</feature>
<proteinExistence type="inferred from homology"/>
<dbReference type="Proteomes" id="UP001278766">
    <property type="component" value="Unassembled WGS sequence"/>
</dbReference>
<comment type="cofactor">
    <cofactor evidence="1 7">
        <name>heme</name>
        <dbReference type="ChEBI" id="CHEBI:30413"/>
    </cofactor>
</comment>
<reference evidence="10" key="1">
    <citation type="journal article" date="2023" name="Mol. Phylogenet. Evol.">
        <title>Genome-scale phylogeny and comparative genomics of the fungal order Sordariales.</title>
        <authorList>
            <person name="Hensen N."/>
            <person name="Bonometti L."/>
            <person name="Westerberg I."/>
            <person name="Brannstrom I.O."/>
            <person name="Guillou S."/>
            <person name="Cros-Aarteil S."/>
            <person name="Calhoun S."/>
            <person name="Haridas S."/>
            <person name="Kuo A."/>
            <person name="Mondo S."/>
            <person name="Pangilinan J."/>
            <person name="Riley R."/>
            <person name="LaButti K."/>
            <person name="Andreopoulos B."/>
            <person name="Lipzen A."/>
            <person name="Chen C."/>
            <person name="Yan M."/>
            <person name="Daum C."/>
            <person name="Ng V."/>
            <person name="Clum A."/>
            <person name="Steindorff A."/>
            <person name="Ohm R.A."/>
            <person name="Martin F."/>
            <person name="Silar P."/>
            <person name="Natvig D.O."/>
            <person name="Lalanne C."/>
            <person name="Gautier V."/>
            <person name="Ament-Velasquez S.L."/>
            <person name="Kruys A."/>
            <person name="Hutchinson M.I."/>
            <person name="Powell A.J."/>
            <person name="Barry K."/>
            <person name="Miller A.N."/>
            <person name="Grigoriev I.V."/>
            <person name="Debuchy R."/>
            <person name="Gladieux P."/>
            <person name="Hiltunen Thoren M."/>
            <person name="Johannesson H."/>
        </authorList>
    </citation>
    <scope>NUCLEOTIDE SEQUENCE</scope>
    <source>
        <strain evidence="10">CBS 168.71</strain>
    </source>
</reference>
<dbReference type="Pfam" id="PF00172">
    <property type="entry name" value="Zn_clus"/>
    <property type="match status" value="1"/>
</dbReference>
<dbReference type="SUPFAM" id="SSF48264">
    <property type="entry name" value="Cytochrome P450"/>
    <property type="match status" value="1"/>
</dbReference>
<accession>A0AAE0H714</accession>
<evidence type="ECO:0000256" key="7">
    <source>
        <dbReference type="PIRSR" id="PIRSR602401-1"/>
    </source>
</evidence>